<evidence type="ECO:0000313" key="2">
    <source>
        <dbReference type="EMBL" id="AYO75746.1"/>
    </source>
</evidence>
<evidence type="ECO:0000259" key="1">
    <source>
        <dbReference type="Pfam" id="PF01526"/>
    </source>
</evidence>
<dbReference type="EMBL" id="CP033227">
    <property type="protein sequence ID" value="AYO75746.1"/>
    <property type="molecule type" value="Genomic_DNA"/>
</dbReference>
<dbReference type="Proteomes" id="UP000280708">
    <property type="component" value="Plasmid pF1"/>
</dbReference>
<dbReference type="Pfam" id="PF01526">
    <property type="entry name" value="DDE_Tnp_Tn3"/>
    <property type="match status" value="1"/>
</dbReference>
<proteinExistence type="predicted"/>
<evidence type="ECO:0000313" key="3">
    <source>
        <dbReference type="Proteomes" id="UP000280708"/>
    </source>
</evidence>
<dbReference type="AlphaFoldDB" id="A0A3G2UL09"/>
<sequence length="92" mass="10208">MNLWPNNAQGPSGLNLLIAAISYWNTVYLDRAAQHLNAVGTTFDAALLAHLSPMGWAHISLTGDYLWEQARRLPAGEFHPLNEPMARLKRVA</sequence>
<gene>
    <name evidence="2" type="ORF">EBF16_01870</name>
</gene>
<geneLocation type="plasmid" evidence="3">
    <name>pf1</name>
</geneLocation>
<name>A0A3G2UL09_SPHYA</name>
<dbReference type="InterPro" id="IPR002513">
    <property type="entry name" value="Tn3_Tnp_DDE_dom"/>
</dbReference>
<reference evidence="2 3" key="1">
    <citation type="submission" date="2018-10" db="EMBL/GenBank/DDBJ databases">
        <title>Characterization and genome analysis of a novel bacterium Sphingobium yanoikuyae SJTF8 capable of degrading PAHs.</title>
        <authorList>
            <person name="Yin C."/>
            <person name="Xiong W."/>
            <person name="Liang R."/>
        </authorList>
    </citation>
    <scope>NUCLEOTIDE SEQUENCE [LARGE SCALE GENOMIC DNA]</scope>
    <source>
        <strain evidence="2 3">SJTF8</strain>
        <plasmid evidence="3">pf1</plasmid>
    </source>
</reference>
<dbReference type="GO" id="GO:0004803">
    <property type="term" value="F:transposase activity"/>
    <property type="evidence" value="ECO:0007669"/>
    <property type="project" value="InterPro"/>
</dbReference>
<protein>
    <recommendedName>
        <fullName evidence="1">Tn3 transposase DDE domain-containing protein</fullName>
    </recommendedName>
</protein>
<accession>A0A3G2UL09</accession>
<organism evidence="2 3">
    <name type="scientific">Sphingobium yanoikuyae</name>
    <name type="common">Sphingomonas yanoikuyae</name>
    <dbReference type="NCBI Taxonomy" id="13690"/>
    <lineage>
        <taxon>Bacteria</taxon>
        <taxon>Pseudomonadati</taxon>
        <taxon>Pseudomonadota</taxon>
        <taxon>Alphaproteobacteria</taxon>
        <taxon>Sphingomonadales</taxon>
        <taxon>Sphingomonadaceae</taxon>
        <taxon>Sphingobium</taxon>
    </lineage>
</organism>
<keyword evidence="2" id="KW-0614">Plasmid</keyword>
<feature type="domain" description="Tn3 transposase DDE" evidence="1">
    <location>
        <begin position="12"/>
        <end position="65"/>
    </location>
</feature>
<dbReference type="GO" id="GO:0006313">
    <property type="term" value="P:DNA transposition"/>
    <property type="evidence" value="ECO:0007669"/>
    <property type="project" value="InterPro"/>
</dbReference>